<dbReference type="Pfam" id="PF14261">
    <property type="entry name" value="DUF4351"/>
    <property type="match status" value="1"/>
</dbReference>
<comment type="caution">
    <text evidence="2">The sequence shown here is derived from an EMBL/GenBank/DDBJ whole genome shotgun (WGS) entry which is preliminary data.</text>
</comment>
<accession>A0ABS6EYU8</accession>
<dbReference type="Pfam" id="PF12784">
    <property type="entry name" value="PDDEXK_2"/>
    <property type="match status" value="1"/>
</dbReference>
<evidence type="ECO:0000313" key="3">
    <source>
        <dbReference type="Proteomes" id="UP000736583"/>
    </source>
</evidence>
<keyword evidence="3" id="KW-1185">Reference proteome</keyword>
<evidence type="ECO:0000313" key="2">
    <source>
        <dbReference type="EMBL" id="MBU5591251.1"/>
    </source>
</evidence>
<dbReference type="Proteomes" id="UP000736583">
    <property type="component" value="Unassembled WGS sequence"/>
</dbReference>
<feature type="domain" description="DUF4351" evidence="1">
    <location>
        <begin position="136"/>
        <end position="193"/>
    </location>
</feature>
<dbReference type="RefSeq" id="WP_216456261.1">
    <property type="nucleotide sequence ID" value="NZ_JAHLQL010000001.1"/>
</dbReference>
<dbReference type="EMBL" id="JAHLQL010000001">
    <property type="protein sequence ID" value="MBU5591251.1"/>
    <property type="molecule type" value="Genomic_DNA"/>
</dbReference>
<dbReference type="InterPro" id="IPR025587">
    <property type="entry name" value="DUF4351"/>
</dbReference>
<dbReference type="PANTHER" id="PTHR41317:SF1">
    <property type="entry name" value="PD-(D_E)XK NUCLEASE FAMILY TRANSPOSASE"/>
    <property type="match status" value="1"/>
</dbReference>
<sequence length="193" mass="22678">MLKKTITINILDFDCLNTDKYHSIFHLWEDEERFKLTDVMEIHFIELNKLNKINTSDNLSQWMNFIKGDSKEVVEKMAKVNPDIEKAFDILRTMSQDKETRALYLSREMALHDEATRLAEAIEEGLERGKTEGRAKGIIEGRTEILIKQLQKKFKDLPKNVEEGIKKLPENRLDLLAMDIFELITIDDIYKYL</sequence>
<dbReference type="PANTHER" id="PTHR41317">
    <property type="entry name" value="PD-(D_E)XK NUCLEASE FAMILY TRANSPOSASE"/>
    <property type="match status" value="1"/>
</dbReference>
<evidence type="ECO:0000259" key="1">
    <source>
        <dbReference type="Pfam" id="PF14261"/>
    </source>
</evidence>
<name>A0ABS6EYU8_9CLOT</name>
<organism evidence="2 3">
    <name type="scientific">Clostridium simiarum</name>
    <dbReference type="NCBI Taxonomy" id="2841506"/>
    <lineage>
        <taxon>Bacteria</taxon>
        <taxon>Bacillati</taxon>
        <taxon>Bacillota</taxon>
        <taxon>Clostridia</taxon>
        <taxon>Eubacteriales</taxon>
        <taxon>Clostridiaceae</taxon>
        <taxon>Clostridium</taxon>
    </lineage>
</organism>
<reference evidence="2 3" key="1">
    <citation type="submission" date="2021-06" db="EMBL/GenBank/DDBJ databases">
        <authorList>
            <person name="Sun Q."/>
            <person name="Li D."/>
        </authorList>
    </citation>
    <scope>NUCLEOTIDE SEQUENCE [LARGE SCALE GENOMIC DNA]</scope>
    <source>
        <strain evidence="2 3">MSJ-4</strain>
    </source>
</reference>
<dbReference type="NCBIfam" id="TIGR01784">
    <property type="entry name" value="T_den_put_tspse"/>
    <property type="match status" value="1"/>
</dbReference>
<gene>
    <name evidence="2" type="ORF">KQI89_05705</name>
</gene>
<protein>
    <submittedName>
        <fullName evidence="2">Rpn family recombination-promoting nuclease/putative transposase</fullName>
    </submittedName>
</protein>
<dbReference type="InterPro" id="IPR010106">
    <property type="entry name" value="RpnA"/>
</dbReference>
<proteinExistence type="predicted"/>